<sequence length="187" mass="22273">MSKSTNSYNLLWKSSNLKLNFKNIYRYLPSKINLLLLSDGSFTKLLETLLGDLIQVNFINNYKIKHCMSYQEHSCNFVALRIHRRCWLLDRNGCKLLFASSWYVPKLSLQCQTAQLVPLGKIFVSSELILYRRLHCIACLHSKHLQEQFNTQENIWTREYILYNKQQPFILIKELFSPRLIRYFLDT</sequence>
<evidence type="ECO:0008006" key="2">
    <source>
        <dbReference type="Google" id="ProtNLM"/>
    </source>
</evidence>
<dbReference type="InterPro" id="IPR002800">
    <property type="entry name" value="Rv2949c-like"/>
</dbReference>
<dbReference type="SUPFAM" id="SSF64288">
    <property type="entry name" value="Chorismate lyase-like"/>
    <property type="match status" value="1"/>
</dbReference>
<dbReference type="GeneID" id="29074128"/>
<protein>
    <recommendedName>
        <fullName evidence="2">Chorismate lyase</fullName>
    </recommendedName>
</protein>
<dbReference type="InterPro" id="IPR028978">
    <property type="entry name" value="Chorismate_lyase_/UTRA_dom_sf"/>
</dbReference>
<keyword evidence="1" id="KW-0934">Plastid</keyword>
<dbReference type="EMBL" id="KX284723">
    <property type="protein sequence ID" value="AOM67116.1"/>
    <property type="molecule type" value="Genomic_DNA"/>
</dbReference>
<reference evidence="1" key="1">
    <citation type="journal article" date="2016" name="BMC Biol.">
        <title>Parallel evolution of highly conserved plastid genome architecture in red seaweeds and seed plants.</title>
        <authorList>
            <person name="Lee J."/>
            <person name="Cho C.H."/>
            <person name="Park S.I."/>
            <person name="Choi J.W."/>
            <person name="Song H.S."/>
            <person name="West J.A."/>
            <person name="Bhattacharya D."/>
            <person name="Yoon H.S."/>
        </authorList>
    </citation>
    <scope>NUCLEOTIDE SEQUENCE</scope>
</reference>
<gene>
    <name evidence="1" type="primary">ycf21</name>
    <name evidence="1" type="ORF">Hrvl_056</name>
</gene>
<evidence type="ECO:0000313" key="1">
    <source>
        <dbReference type="EMBL" id="AOM67116.1"/>
    </source>
</evidence>
<organism evidence="1">
    <name type="scientific">Hildenbrandia rivularis</name>
    <dbReference type="NCBI Taxonomy" id="135206"/>
    <lineage>
        <taxon>Eukaryota</taxon>
        <taxon>Rhodophyta</taxon>
        <taxon>Florideophyceae</taxon>
        <taxon>Hildenbrandiophycidae</taxon>
        <taxon>Hildenbrandiales</taxon>
        <taxon>Hildenbrandiaceae</taxon>
        <taxon>Hildenbrandia</taxon>
    </lineage>
</organism>
<dbReference type="Pfam" id="PF01947">
    <property type="entry name" value="Rv2949c-like"/>
    <property type="match status" value="1"/>
</dbReference>
<dbReference type="RefSeq" id="YP_009297572.1">
    <property type="nucleotide sequence ID" value="NC_031177.1"/>
</dbReference>
<geneLocation type="plastid" evidence="1"/>
<name>A0A1C9CFF3_9FLOR</name>
<dbReference type="Gene3D" id="3.40.1410.10">
    <property type="entry name" value="Chorismate lyase-like"/>
    <property type="match status" value="1"/>
</dbReference>
<dbReference type="AlphaFoldDB" id="A0A1C9CFF3"/>
<accession>A0A1C9CFF3</accession>
<proteinExistence type="predicted"/>